<sequence>MRIPQPVEFTVADLIAHLATLPQDAKVGVRGGFGGFRPLDEIAPIELVTFYGETDVDRMTLATADPIAINWKGKRGEPFTAIILD</sequence>
<evidence type="ECO:0000313" key="1">
    <source>
        <dbReference type="EMBL" id="ARB15141.1"/>
    </source>
</evidence>
<gene>
    <name evidence="1" type="ORF">Ccr32_gp223</name>
</gene>
<organism evidence="1 2">
    <name type="scientific">Caulobacter phage Ccr32</name>
    <dbReference type="NCBI Taxonomy" id="1959738"/>
    <lineage>
        <taxon>Viruses</taxon>
        <taxon>Duplodnaviria</taxon>
        <taxon>Heunggongvirae</taxon>
        <taxon>Uroviricota</taxon>
        <taxon>Caudoviricetes</taxon>
        <taxon>Jeanschmidtviridae</taxon>
        <taxon>Shapirovirus</taxon>
        <taxon>Shapirovirus cbk</taxon>
    </lineage>
</organism>
<name>A0A1V0EE02_9CAUD</name>
<proteinExistence type="predicted"/>
<reference evidence="2" key="1">
    <citation type="journal article" date="2017" name="Curr. Microbiol.">
        <title>Genomic Diversity of Type B3 Bacteriophages of Caulobacter crescentus.</title>
        <authorList>
            <person name="Ash K.T."/>
            <person name="Drake K.M."/>
            <person name="Gibbs W.S."/>
            <person name="Ely B."/>
        </authorList>
    </citation>
    <scope>NUCLEOTIDE SEQUENCE [LARGE SCALE GENOMIC DNA]</scope>
</reference>
<protein>
    <submittedName>
        <fullName evidence="1">Uncharacterized protein</fullName>
    </submittedName>
</protein>
<evidence type="ECO:0000313" key="2">
    <source>
        <dbReference type="Proteomes" id="UP000222485"/>
    </source>
</evidence>
<dbReference type="Proteomes" id="UP000222485">
    <property type="component" value="Genome"/>
</dbReference>
<dbReference type="EMBL" id="KY555146">
    <property type="protein sequence ID" value="ARB15141.1"/>
    <property type="molecule type" value="Genomic_DNA"/>
</dbReference>
<accession>A0A1V0EE02</accession>